<protein>
    <submittedName>
        <fullName evidence="2">Uncharacterized protein</fullName>
    </submittedName>
</protein>
<dbReference type="InterPro" id="IPR046960">
    <property type="entry name" value="PPR_At4g14850-like_plant"/>
</dbReference>
<dbReference type="AlphaFoldDB" id="A0AA88UQB7"/>
<dbReference type="Pfam" id="PF01535">
    <property type="entry name" value="PPR"/>
    <property type="match status" value="1"/>
</dbReference>
<keyword evidence="3" id="KW-1185">Reference proteome</keyword>
<organism evidence="2 3">
    <name type="scientific">Escallonia rubra</name>
    <dbReference type="NCBI Taxonomy" id="112253"/>
    <lineage>
        <taxon>Eukaryota</taxon>
        <taxon>Viridiplantae</taxon>
        <taxon>Streptophyta</taxon>
        <taxon>Embryophyta</taxon>
        <taxon>Tracheophyta</taxon>
        <taxon>Spermatophyta</taxon>
        <taxon>Magnoliopsida</taxon>
        <taxon>eudicotyledons</taxon>
        <taxon>Gunneridae</taxon>
        <taxon>Pentapetalae</taxon>
        <taxon>asterids</taxon>
        <taxon>campanulids</taxon>
        <taxon>Escalloniales</taxon>
        <taxon>Escalloniaceae</taxon>
        <taxon>Escallonia</taxon>
    </lineage>
</organism>
<dbReference type="NCBIfam" id="TIGR00756">
    <property type="entry name" value="PPR"/>
    <property type="match status" value="1"/>
</dbReference>
<keyword evidence="1" id="KW-0677">Repeat</keyword>
<dbReference type="GO" id="GO:0009451">
    <property type="term" value="P:RNA modification"/>
    <property type="evidence" value="ECO:0007669"/>
    <property type="project" value="InterPro"/>
</dbReference>
<dbReference type="Proteomes" id="UP001187471">
    <property type="component" value="Unassembled WGS sequence"/>
</dbReference>
<dbReference type="Gene3D" id="1.25.40.10">
    <property type="entry name" value="Tetratricopeptide repeat domain"/>
    <property type="match status" value="1"/>
</dbReference>
<reference evidence="2" key="1">
    <citation type="submission" date="2022-12" db="EMBL/GenBank/DDBJ databases">
        <title>Draft genome assemblies for two species of Escallonia (Escalloniales).</title>
        <authorList>
            <person name="Chanderbali A."/>
            <person name="Dervinis C."/>
            <person name="Anghel I."/>
            <person name="Soltis D."/>
            <person name="Soltis P."/>
            <person name="Zapata F."/>
        </authorList>
    </citation>
    <scope>NUCLEOTIDE SEQUENCE</scope>
    <source>
        <strain evidence="2">UCBG92.1500</strain>
        <tissue evidence="2">Leaf</tissue>
    </source>
</reference>
<gene>
    <name evidence="2" type="ORF">RJ640_015163</name>
</gene>
<dbReference type="GO" id="GO:0003723">
    <property type="term" value="F:RNA binding"/>
    <property type="evidence" value="ECO:0007669"/>
    <property type="project" value="InterPro"/>
</dbReference>
<evidence type="ECO:0000256" key="1">
    <source>
        <dbReference type="ARBA" id="ARBA00022737"/>
    </source>
</evidence>
<dbReference type="InterPro" id="IPR002885">
    <property type="entry name" value="PPR_rpt"/>
</dbReference>
<comment type="caution">
    <text evidence="2">The sequence shown here is derived from an EMBL/GenBank/DDBJ whole genome shotgun (WGS) entry which is preliminary data.</text>
</comment>
<name>A0AA88UQB7_9ASTE</name>
<dbReference type="EMBL" id="JAVXUO010000310">
    <property type="protein sequence ID" value="KAK2993479.1"/>
    <property type="molecule type" value="Genomic_DNA"/>
</dbReference>
<dbReference type="InterPro" id="IPR011990">
    <property type="entry name" value="TPR-like_helical_dom_sf"/>
</dbReference>
<proteinExistence type="predicted"/>
<accession>A0AA88UQB7</accession>
<evidence type="ECO:0000313" key="2">
    <source>
        <dbReference type="EMBL" id="KAK2993479.1"/>
    </source>
</evidence>
<sequence>MYCKCGDMGSGRKVFYGSMERNAISWTALMSGYVSNGRLEQALRSSEQLLLLLSFFSAKADLSQQEDVTI</sequence>
<evidence type="ECO:0000313" key="3">
    <source>
        <dbReference type="Proteomes" id="UP001187471"/>
    </source>
</evidence>
<dbReference type="PANTHER" id="PTHR47926">
    <property type="entry name" value="PENTATRICOPEPTIDE REPEAT-CONTAINING PROTEIN"/>
    <property type="match status" value="1"/>
</dbReference>